<accession>A0A498PRU8</accession>
<feature type="binding site" evidence="3">
    <location>
        <position position="85"/>
    </location>
    <ligand>
        <name>Mg(2+)</name>
        <dbReference type="ChEBI" id="CHEBI:18420"/>
        <label>1</label>
    </ligand>
</feature>
<dbReference type="InterPro" id="IPR036705">
    <property type="entry name" value="Ribosyl_crysJ1_sf"/>
</dbReference>
<evidence type="ECO:0000256" key="2">
    <source>
        <dbReference type="ARBA" id="ARBA00022801"/>
    </source>
</evidence>
<dbReference type="AlphaFoldDB" id="A0A498PRU8"/>
<evidence type="ECO:0000256" key="3">
    <source>
        <dbReference type="PIRSR" id="PIRSR605502-1"/>
    </source>
</evidence>
<feature type="region of interest" description="Disordered" evidence="4">
    <location>
        <begin position="1"/>
        <end position="29"/>
    </location>
</feature>
<feature type="binding site" evidence="3">
    <location>
        <position position="331"/>
    </location>
    <ligand>
        <name>Mg(2+)</name>
        <dbReference type="ChEBI" id="CHEBI:18420"/>
        <label>1</label>
    </ligand>
</feature>
<dbReference type="InterPro" id="IPR050792">
    <property type="entry name" value="ADP-ribosylglycohydrolase"/>
</dbReference>
<feature type="binding site" evidence="3">
    <location>
        <position position="87"/>
    </location>
    <ligand>
        <name>Mg(2+)</name>
        <dbReference type="ChEBI" id="CHEBI:18420"/>
        <label>1</label>
    </ligand>
</feature>
<dbReference type="PANTHER" id="PTHR16222">
    <property type="entry name" value="ADP-RIBOSYLGLYCOHYDROLASE"/>
    <property type="match status" value="1"/>
</dbReference>
<keyword evidence="3" id="KW-0479">Metal-binding</keyword>
<gene>
    <name evidence="5" type="primary">draG</name>
    <name evidence="5" type="ORF">LAUMK136_01008</name>
</gene>
<protein>
    <submittedName>
        <fullName evidence="5">ADP-ribosyl-[dinitrogen reductase] glycohydrolase</fullName>
        <ecNumber evidence="5">3.2.2.24</ecNumber>
    </submittedName>
</protein>
<dbReference type="GO" id="GO:0046872">
    <property type="term" value="F:metal ion binding"/>
    <property type="evidence" value="ECO:0007669"/>
    <property type="project" value="UniProtKB-KW"/>
</dbReference>
<evidence type="ECO:0000256" key="1">
    <source>
        <dbReference type="ARBA" id="ARBA00010702"/>
    </source>
</evidence>
<feature type="binding site" evidence="3">
    <location>
        <position position="334"/>
    </location>
    <ligand>
        <name>Mg(2+)</name>
        <dbReference type="ChEBI" id="CHEBI:18420"/>
        <label>1</label>
    </ligand>
</feature>
<comment type="cofactor">
    <cofactor evidence="3">
        <name>Mg(2+)</name>
        <dbReference type="ChEBI" id="CHEBI:18420"/>
    </cofactor>
    <text evidence="3">Binds 2 magnesium ions per subunit.</text>
</comment>
<proteinExistence type="inferred from homology"/>
<dbReference type="Proteomes" id="UP000273307">
    <property type="component" value="Unassembled WGS sequence"/>
</dbReference>
<dbReference type="PANTHER" id="PTHR16222:SF24">
    <property type="entry name" value="ADP-RIBOSYLHYDROLASE ARH3"/>
    <property type="match status" value="1"/>
</dbReference>
<dbReference type="GO" id="GO:0047407">
    <property type="term" value="F:ADP-ribosyl-[dinitrogen reductase] hydrolase activity"/>
    <property type="evidence" value="ECO:0007669"/>
    <property type="project" value="UniProtKB-EC"/>
</dbReference>
<name>A0A498PRU8_9MYCO</name>
<keyword evidence="6" id="KW-1185">Reference proteome</keyword>
<keyword evidence="3" id="KW-0460">Magnesium</keyword>
<keyword evidence="2 5" id="KW-0378">Hydrolase</keyword>
<dbReference type="Gene3D" id="1.10.4080.10">
    <property type="entry name" value="ADP-ribosylation/Crystallin J1"/>
    <property type="match status" value="1"/>
</dbReference>
<evidence type="ECO:0000313" key="6">
    <source>
        <dbReference type="Proteomes" id="UP000273307"/>
    </source>
</evidence>
<reference evidence="5 6" key="1">
    <citation type="submission" date="2018-09" db="EMBL/GenBank/DDBJ databases">
        <authorList>
            <person name="Tagini F."/>
        </authorList>
    </citation>
    <scope>NUCLEOTIDE SEQUENCE [LARGE SCALE GENOMIC DNA]</scope>
    <source>
        <strain evidence="5 6">MK136</strain>
    </source>
</reference>
<evidence type="ECO:0000313" key="5">
    <source>
        <dbReference type="EMBL" id="VBA35277.1"/>
    </source>
</evidence>
<keyword evidence="5" id="KW-0326">Glycosidase</keyword>
<dbReference type="SUPFAM" id="SSF101478">
    <property type="entry name" value="ADP-ribosylglycohydrolase"/>
    <property type="match status" value="1"/>
</dbReference>
<comment type="similarity">
    <text evidence="1">Belongs to the ADP-ribosylglycohydrolase family.</text>
</comment>
<sequence length="400" mass="42348">MTGGAGRTPLGLTGGVRPARPHGGSVPRMSIGDRTRFRGCLLGGAVGDALGAPVEFHTREQILAQFGPGGITAYAPAYGGVGMVTDDTQMTLFTAEGLLRYLVRGRMKGLSTYTGVTANAYLRWLRTQGEAPVHPVGVGAPFGDGHSGWLYQQRQLHSQRAPGNTCISALREMRNLGEPAENHSKGCGGVMRVAPVGLFVSRQPDGTLRRAFRIGTELAALTHGHPTGSLSSGVFAALIYQLVLGIPLAEALPEAKRILVEFANHDETLNAVEAAEAAARRGGRCHEAHEAVAGLGQGWVADEALAIGVYCALIAESFEDGVVAAVNHDGDSDSTGSIAGNLLGAALGEGAISTEWLEPLELRDVISEIAEDLYDYPDWQLSEYSFDDAAQRIWQKYPGY</sequence>
<feature type="binding site" evidence="3">
    <location>
        <position position="86"/>
    </location>
    <ligand>
        <name>Mg(2+)</name>
        <dbReference type="ChEBI" id="CHEBI:18420"/>
        <label>1</label>
    </ligand>
</feature>
<dbReference type="EC" id="3.2.2.24" evidence="5"/>
<evidence type="ECO:0000256" key="4">
    <source>
        <dbReference type="SAM" id="MobiDB-lite"/>
    </source>
</evidence>
<organism evidence="5 6">
    <name type="scientific">Mycobacterium attenuatum</name>
    <dbReference type="NCBI Taxonomy" id="2341086"/>
    <lineage>
        <taxon>Bacteria</taxon>
        <taxon>Bacillati</taxon>
        <taxon>Actinomycetota</taxon>
        <taxon>Actinomycetes</taxon>
        <taxon>Mycobacteriales</taxon>
        <taxon>Mycobacteriaceae</taxon>
        <taxon>Mycobacterium</taxon>
    </lineage>
</organism>
<dbReference type="EMBL" id="UPHP01000022">
    <property type="protein sequence ID" value="VBA35277.1"/>
    <property type="molecule type" value="Genomic_DNA"/>
</dbReference>
<dbReference type="InterPro" id="IPR005502">
    <property type="entry name" value="Ribosyl_crysJ1"/>
</dbReference>
<feature type="binding site" evidence="3">
    <location>
        <position position="333"/>
    </location>
    <ligand>
        <name>Mg(2+)</name>
        <dbReference type="ChEBI" id="CHEBI:18420"/>
        <label>1</label>
    </ligand>
</feature>
<dbReference type="Pfam" id="PF03747">
    <property type="entry name" value="ADP_ribosyl_GH"/>
    <property type="match status" value="1"/>
</dbReference>